<dbReference type="GO" id="GO:0006511">
    <property type="term" value="P:ubiquitin-dependent protein catabolic process"/>
    <property type="evidence" value="ECO:0007669"/>
    <property type="project" value="TreeGrafter"/>
</dbReference>
<dbReference type="InterPro" id="IPR050756">
    <property type="entry name" value="CSN3"/>
</dbReference>
<dbReference type="STRING" id="299467.A0A443S5L1"/>
<dbReference type="InterPro" id="IPR036390">
    <property type="entry name" value="WH_DNA-bd_sf"/>
</dbReference>
<evidence type="ECO:0000256" key="3">
    <source>
        <dbReference type="ARBA" id="ARBA00007084"/>
    </source>
</evidence>
<keyword evidence="10" id="KW-1185">Reference proteome</keyword>
<dbReference type="AlphaFoldDB" id="A0A443S5L1"/>
<dbReference type="SMART" id="SM00088">
    <property type="entry name" value="PINT"/>
    <property type="match status" value="1"/>
</dbReference>
<evidence type="ECO:0000256" key="1">
    <source>
        <dbReference type="ARBA" id="ARBA00004123"/>
    </source>
</evidence>
<keyword evidence="5" id="KW-0963">Cytoplasm</keyword>
<evidence type="ECO:0000256" key="6">
    <source>
        <dbReference type="ARBA" id="ARBA00022790"/>
    </source>
</evidence>
<keyword evidence="7" id="KW-0539">Nucleus</keyword>
<dbReference type="Pfam" id="PF22788">
    <property type="entry name" value="COP9_hel_rpt"/>
    <property type="match status" value="1"/>
</dbReference>
<name>A0A443S5L1_9ACAR</name>
<dbReference type="SUPFAM" id="SSF46785">
    <property type="entry name" value="Winged helix' DNA-binding domain"/>
    <property type="match status" value="1"/>
</dbReference>
<dbReference type="InterPro" id="IPR055089">
    <property type="entry name" value="COP9_N"/>
</dbReference>
<keyword evidence="6" id="KW-0736">Signalosome</keyword>
<protein>
    <recommendedName>
        <fullName evidence="4">COP9 signalosome complex subunit 3</fullName>
    </recommendedName>
</protein>
<comment type="caution">
    <text evidence="9">The sequence shown here is derived from an EMBL/GenBank/DDBJ whole genome shotgun (WGS) entry which is preliminary data.</text>
</comment>
<evidence type="ECO:0000313" key="10">
    <source>
        <dbReference type="Proteomes" id="UP000288716"/>
    </source>
</evidence>
<evidence type="ECO:0000256" key="7">
    <source>
        <dbReference type="ARBA" id="ARBA00023242"/>
    </source>
</evidence>
<organism evidence="9 10">
    <name type="scientific">Leptotrombidium deliense</name>
    <dbReference type="NCBI Taxonomy" id="299467"/>
    <lineage>
        <taxon>Eukaryota</taxon>
        <taxon>Metazoa</taxon>
        <taxon>Ecdysozoa</taxon>
        <taxon>Arthropoda</taxon>
        <taxon>Chelicerata</taxon>
        <taxon>Arachnida</taxon>
        <taxon>Acari</taxon>
        <taxon>Acariformes</taxon>
        <taxon>Trombidiformes</taxon>
        <taxon>Prostigmata</taxon>
        <taxon>Anystina</taxon>
        <taxon>Parasitengona</taxon>
        <taxon>Trombiculoidea</taxon>
        <taxon>Trombiculidae</taxon>
        <taxon>Leptotrombidium</taxon>
    </lineage>
</organism>
<comment type="subcellular location">
    <subcellularLocation>
        <location evidence="2">Cytoplasm</location>
    </subcellularLocation>
    <subcellularLocation>
        <location evidence="1">Nucleus</location>
    </subcellularLocation>
</comment>
<dbReference type="OrthoDB" id="29061at2759"/>
<dbReference type="EMBL" id="NCKV01007725">
    <property type="protein sequence ID" value="RWS22858.1"/>
    <property type="molecule type" value="Genomic_DNA"/>
</dbReference>
<dbReference type="GO" id="GO:0005737">
    <property type="term" value="C:cytoplasm"/>
    <property type="evidence" value="ECO:0007669"/>
    <property type="project" value="UniProtKB-SubCell"/>
</dbReference>
<dbReference type="Proteomes" id="UP000288716">
    <property type="component" value="Unassembled WGS sequence"/>
</dbReference>
<dbReference type="Gene3D" id="1.25.40.570">
    <property type="match status" value="1"/>
</dbReference>
<reference evidence="9 10" key="1">
    <citation type="journal article" date="2018" name="Gigascience">
        <title>Genomes of trombidid mites reveal novel predicted allergens and laterally-transferred genes associated with secondary metabolism.</title>
        <authorList>
            <person name="Dong X."/>
            <person name="Chaisiri K."/>
            <person name="Xia D."/>
            <person name="Armstrong S.D."/>
            <person name="Fang Y."/>
            <person name="Donnelly M.J."/>
            <person name="Kadowaki T."/>
            <person name="McGarry J.W."/>
            <person name="Darby A.C."/>
            <person name="Makepeace B.L."/>
        </authorList>
    </citation>
    <scope>NUCLEOTIDE SEQUENCE [LARGE SCALE GENOMIC DNA]</scope>
    <source>
        <strain evidence="9">UoL-UT</strain>
    </source>
</reference>
<evidence type="ECO:0000313" key="9">
    <source>
        <dbReference type="EMBL" id="RWS22858.1"/>
    </source>
</evidence>
<feature type="domain" description="PCI" evidence="8">
    <location>
        <begin position="195"/>
        <end position="363"/>
    </location>
</feature>
<accession>A0A443S5L1</accession>
<proteinExistence type="inferred from homology"/>
<dbReference type="PANTHER" id="PTHR10758:SF1">
    <property type="entry name" value="COP9 SIGNALOSOME COMPLEX SUBUNIT 3"/>
    <property type="match status" value="1"/>
</dbReference>
<evidence type="ECO:0000256" key="4">
    <source>
        <dbReference type="ARBA" id="ARBA00014878"/>
    </source>
</evidence>
<dbReference type="FunFam" id="1.25.40.570:FF:000008">
    <property type="entry name" value="COP9 signalosome complex subunit 3"/>
    <property type="match status" value="1"/>
</dbReference>
<dbReference type="Pfam" id="PF01399">
    <property type="entry name" value="PCI"/>
    <property type="match status" value="1"/>
</dbReference>
<evidence type="ECO:0000256" key="2">
    <source>
        <dbReference type="ARBA" id="ARBA00004496"/>
    </source>
</evidence>
<dbReference type="InterPro" id="IPR000717">
    <property type="entry name" value="PCI_dom"/>
</dbReference>
<dbReference type="GO" id="GO:0008180">
    <property type="term" value="C:COP9 signalosome"/>
    <property type="evidence" value="ECO:0007669"/>
    <property type="project" value="UniProtKB-KW"/>
</dbReference>
<dbReference type="FunFam" id="1.10.10.10:FF:000354">
    <property type="entry name" value="COP9 signalosome complex subunit 3"/>
    <property type="match status" value="1"/>
</dbReference>
<sequence>MALEQFVVNIRNFSSSGQFEHLYEFCTKNSDVLVKQSAHLDDALATLDLQEHSLGILAILCVKMSLSQNQEVEQLYAQIQEFITECNGEQIRFATDTFAELCHCYTLSLVERRQPMRGIYLLCKAISKIQLSPTQLTSIHADLIQLCLLAKCLKPALQFLDLDITDISKEGGQFDVKYFLLYYYYGGMVYAALKNFERALYFFEVAITTPSMAVSHIMLEAYKKYVLIALILYGKVPPLPKYTSQVVTRFIKPLSAPYNELVSAYATNNPEEVMAVISRHSDTLTRETNMGLVKQCLSSLHKKNIQRLTKTFLTLSLSDMASRVQLANAKEAEEYILRMIEDKEIFASINQKDGMVVFLDNPEKYNTSTMFRRLEDDMKICMYLDEKLRKMDQEIAVSSKYIQKIRVESDS</sequence>
<dbReference type="PANTHER" id="PTHR10758">
    <property type="entry name" value="26S PROTEASOME NON-ATPASE REGULATORY SUBUNIT 3/COP9 SIGNALOSOME COMPLEX SUBUNIT 3"/>
    <property type="match status" value="1"/>
</dbReference>
<evidence type="ECO:0000256" key="5">
    <source>
        <dbReference type="ARBA" id="ARBA00022490"/>
    </source>
</evidence>
<dbReference type="VEuPathDB" id="VectorBase:LDEU009182"/>
<evidence type="ECO:0000259" key="8">
    <source>
        <dbReference type="PROSITE" id="PS50250"/>
    </source>
</evidence>
<gene>
    <name evidence="9" type="ORF">B4U80_00136</name>
</gene>
<dbReference type="PROSITE" id="PS50250">
    <property type="entry name" value="PCI"/>
    <property type="match status" value="1"/>
</dbReference>
<comment type="similarity">
    <text evidence="3">Belongs to the CSN3 family.</text>
</comment>